<dbReference type="STRING" id="5353.A0A1Q3EK76"/>
<reference evidence="2 3" key="1">
    <citation type="submission" date="2016-08" db="EMBL/GenBank/DDBJ databases">
        <authorList>
            <consortium name="Lentinula edodes genome sequencing consortium"/>
            <person name="Sakamoto Y."/>
            <person name="Nakade K."/>
            <person name="Sato S."/>
            <person name="Yoshida Y."/>
            <person name="Miyazaki K."/>
            <person name="Natsume S."/>
            <person name="Konno N."/>
        </authorList>
    </citation>
    <scope>NUCLEOTIDE SEQUENCE [LARGE SCALE GENOMIC DNA]</scope>
    <source>
        <strain evidence="2 3">NBRC 111202</strain>
    </source>
</reference>
<feature type="compositionally biased region" description="Basic and acidic residues" evidence="1">
    <location>
        <begin position="300"/>
        <end position="312"/>
    </location>
</feature>
<name>A0A1Q3EK76_LENED</name>
<gene>
    <name evidence="2" type="ORF">LENED_009607</name>
</gene>
<dbReference type="EMBL" id="BDGU01000469">
    <property type="protein sequence ID" value="GAW07602.1"/>
    <property type="molecule type" value="Genomic_DNA"/>
</dbReference>
<evidence type="ECO:0000256" key="1">
    <source>
        <dbReference type="SAM" id="MobiDB-lite"/>
    </source>
</evidence>
<organism evidence="2 3">
    <name type="scientific">Lentinula edodes</name>
    <name type="common">Shiitake mushroom</name>
    <name type="synonym">Lentinus edodes</name>
    <dbReference type="NCBI Taxonomy" id="5353"/>
    <lineage>
        <taxon>Eukaryota</taxon>
        <taxon>Fungi</taxon>
        <taxon>Dikarya</taxon>
        <taxon>Basidiomycota</taxon>
        <taxon>Agaricomycotina</taxon>
        <taxon>Agaricomycetes</taxon>
        <taxon>Agaricomycetidae</taxon>
        <taxon>Agaricales</taxon>
        <taxon>Marasmiineae</taxon>
        <taxon>Omphalotaceae</taxon>
        <taxon>Lentinula</taxon>
    </lineage>
</organism>
<reference evidence="2 3" key="2">
    <citation type="submission" date="2017-02" db="EMBL/GenBank/DDBJ databases">
        <title>A genome survey and senescence transcriptome analysis in Lentinula edodes.</title>
        <authorList>
            <person name="Sakamoto Y."/>
            <person name="Nakade K."/>
            <person name="Sato S."/>
            <person name="Yoshida Y."/>
            <person name="Miyazaki K."/>
            <person name="Natsume S."/>
            <person name="Konno N."/>
        </authorList>
    </citation>
    <scope>NUCLEOTIDE SEQUENCE [LARGE SCALE GENOMIC DNA]</scope>
    <source>
        <strain evidence="2 3">NBRC 111202</strain>
    </source>
</reference>
<comment type="caution">
    <text evidence="2">The sequence shown here is derived from an EMBL/GenBank/DDBJ whole genome shotgun (WGS) entry which is preliminary data.</text>
</comment>
<sequence length="348" mass="39821">MKFFRLSRPKFDVRSMASPTQATSNHIQSFFEQYPRFTYDPTGETMYQFRMMCRSYGWRPDSEERIQALEGVRDAIALQFNAFYGDDANSLNGWHSLYRALQVQDIPDTVKGCKEGIKTIHVNICDLVDHKEDVPTKFPSEAALAQYSRDSGKIYPRQNAHAGGLLRFLLRQIFGKYQAGGGSDLAASPAMVGHQFCEYLDPPPVLQFAGMRRFPQLVFISNPLENPTIGADADGLHEEDREFPHPPNLRLPAPVSVRLSRVSYVVCRHFKGRAVNVLGWDQDKKQEGREFEGEAEDGHEESHDSRESEKRTQLPNPEWHCRKQTRLLFLCQISNKYRCGRGEEFIVA</sequence>
<protein>
    <submittedName>
        <fullName evidence="2">Autophagic vacuole formation-like partial</fullName>
    </submittedName>
</protein>
<feature type="region of interest" description="Disordered" evidence="1">
    <location>
        <begin position="285"/>
        <end position="317"/>
    </location>
</feature>
<keyword evidence="3" id="KW-1185">Reference proteome</keyword>
<dbReference type="Proteomes" id="UP000188533">
    <property type="component" value="Unassembled WGS sequence"/>
</dbReference>
<evidence type="ECO:0000313" key="3">
    <source>
        <dbReference type="Proteomes" id="UP000188533"/>
    </source>
</evidence>
<dbReference type="PANTHER" id="PTHR38846">
    <property type="entry name" value="C3H1-TYPE DOMAIN-CONTAINING PROTEIN"/>
    <property type="match status" value="1"/>
</dbReference>
<dbReference type="PANTHER" id="PTHR38846:SF1">
    <property type="entry name" value="C3H1-TYPE DOMAIN-CONTAINING PROTEIN"/>
    <property type="match status" value="1"/>
</dbReference>
<evidence type="ECO:0000313" key="2">
    <source>
        <dbReference type="EMBL" id="GAW07602.1"/>
    </source>
</evidence>
<dbReference type="AlphaFoldDB" id="A0A1Q3EK76"/>
<proteinExistence type="predicted"/>
<accession>A0A1Q3EK76</accession>